<evidence type="ECO:0000313" key="3">
    <source>
        <dbReference type="Proteomes" id="UP000184831"/>
    </source>
</evidence>
<dbReference type="EMBL" id="FSQE01000004">
    <property type="protein sequence ID" value="SIM96816.1"/>
    <property type="molecule type" value="Genomic_DNA"/>
</dbReference>
<dbReference type="SUPFAM" id="SSF52540">
    <property type="entry name" value="P-loop containing nucleoside triphosphate hydrolases"/>
    <property type="match status" value="1"/>
</dbReference>
<evidence type="ECO:0000313" key="2">
    <source>
        <dbReference type="EMBL" id="SIM96816.1"/>
    </source>
</evidence>
<gene>
    <name evidence="2" type="ORF">SAMEA2152244_02819</name>
</gene>
<sequence length="296" mass="32329">MTLTFKPATREASHARIALSGPSGSGKTYTALALGTALSDRVAFVDTERGSASKYVGLNGWQFDTVQPDSFAPLSLVELLGTAAGAEYGCVVVDSLSHYWMGVDGMLEQADRRSRNGNSFSGWKEVRPEERRMIDALVAFPGHVVVTMRSKTEYVIEENERGKKVPRKVGMKPEQRDGIEYEFDLVGDLDHDNTLTVVKSRIHTLSKAVIPFPGEELAQQISEWLSDGEKVPTVAEYRKKALALNSMDGLKALFEEVAGHRMATAPTVDADGYPTVLGDLIKSHAIEVKRQEAASA</sequence>
<dbReference type="InterPro" id="IPR003593">
    <property type="entry name" value="AAA+_ATPase"/>
</dbReference>
<organism evidence="2 3">
    <name type="scientific">Mycobacteroides abscessus subsp. abscessus</name>
    <dbReference type="NCBI Taxonomy" id="1185650"/>
    <lineage>
        <taxon>Bacteria</taxon>
        <taxon>Bacillati</taxon>
        <taxon>Actinomycetota</taxon>
        <taxon>Actinomycetes</taxon>
        <taxon>Mycobacteriales</taxon>
        <taxon>Mycobacteriaceae</taxon>
        <taxon>Mycobacteroides</taxon>
        <taxon>Mycobacteroides abscessus</taxon>
    </lineage>
</organism>
<dbReference type="AlphaFoldDB" id="A0AB74FDK6"/>
<dbReference type="Pfam" id="PF13479">
    <property type="entry name" value="AAA_24"/>
    <property type="match status" value="1"/>
</dbReference>
<dbReference type="SMART" id="SM00382">
    <property type="entry name" value="AAA"/>
    <property type="match status" value="1"/>
</dbReference>
<protein>
    <recommendedName>
        <fullName evidence="1">AAA+ ATPase domain-containing protein</fullName>
    </recommendedName>
</protein>
<comment type="caution">
    <text evidence="2">The sequence shown here is derived from an EMBL/GenBank/DDBJ whole genome shotgun (WGS) entry which is preliminary data.</text>
</comment>
<reference evidence="2 3" key="1">
    <citation type="submission" date="2016-11" db="EMBL/GenBank/DDBJ databases">
        <authorList>
            <consortium name="Pathogen Informatics"/>
        </authorList>
    </citation>
    <scope>NUCLEOTIDE SEQUENCE [LARGE SCALE GENOMIC DNA]</scope>
    <source>
        <strain evidence="2 3">696</strain>
    </source>
</reference>
<dbReference type="Gene3D" id="3.40.50.300">
    <property type="entry name" value="P-loop containing nucleotide triphosphate hydrolases"/>
    <property type="match status" value="1"/>
</dbReference>
<proteinExistence type="predicted"/>
<name>A0AB74FDK6_9MYCO</name>
<dbReference type="Proteomes" id="UP000184831">
    <property type="component" value="Unassembled WGS sequence"/>
</dbReference>
<accession>A0AB74FDK6</accession>
<evidence type="ECO:0000259" key="1">
    <source>
        <dbReference type="SMART" id="SM00382"/>
    </source>
</evidence>
<dbReference type="RefSeq" id="WP_050886741.1">
    <property type="nucleotide sequence ID" value="NZ_CP063324.1"/>
</dbReference>
<dbReference type="InterPro" id="IPR027417">
    <property type="entry name" value="P-loop_NTPase"/>
</dbReference>
<feature type="domain" description="AAA+ ATPase" evidence="1">
    <location>
        <begin position="13"/>
        <end position="175"/>
    </location>
</feature>